<evidence type="ECO:0000256" key="1">
    <source>
        <dbReference type="SAM" id="MobiDB-lite"/>
    </source>
</evidence>
<accession>A0A8S1ISQ5</accession>
<dbReference type="AlphaFoldDB" id="A0A8S1ISQ5"/>
<dbReference type="InterPro" id="IPR000608">
    <property type="entry name" value="UBC"/>
</dbReference>
<dbReference type="PROSITE" id="PS50127">
    <property type="entry name" value="UBC_2"/>
    <property type="match status" value="1"/>
</dbReference>
<feature type="compositionally biased region" description="Low complexity" evidence="1">
    <location>
        <begin position="224"/>
        <end position="235"/>
    </location>
</feature>
<feature type="region of interest" description="Disordered" evidence="1">
    <location>
        <begin position="1"/>
        <end position="20"/>
    </location>
</feature>
<sequence>MPSGDRAAKGSDPPWKGLTGDRRVQREFRALRKLVEEGGVPQVADLEYVNDSIRRWSLKLKNFDDDVPGGRQLNQDLAQLAARHGQDHLAMEITFPEDYPQQPFFIRVVTPRCRWYTGHVTAGGSICIEALTLSGTPNSWQPDYCVESMLNIIIHNMIDCEVVYVQTPTGPGGLSGPLRIDLERKYTSNVMAPYSEYEAQSAFRRMEANHQRLGWGPTGGASGSGQASRARSSARLADKAGAGGALLSAKTFGGSSRRMLSGGGLGRSHGALSKGVPQLPPPAPPPPLRLGTRGVEGMGMSSSGGTQVAAMSPARKRAKAWPGDVGAGGKVIDLTSTSQHGEQAAVGTATQQQPAHYTDTCRQGMGMDPQRMEVDFNDEGLVTMMHSGVSYSDAVAALGEVGGDLDAAVAFQIECLDRGGAAAVLGMRR</sequence>
<evidence type="ECO:0000313" key="3">
    <source>
        <dbReference type="EMBL" id="CAD7697949.1"/>
    </source>
</evidence>
<evidence type="ECO:0000259" key="2">
    <source>
        <dbReference type="PROSITE" id="PS50127"/>
    </source>
</evidence>
<dbReference type="Gene3D" id="3.10.110.10">
    <property type="entry name" value="Ubiquitin Conjugating Enzyme"/>
    <property type="match status" value="1"/>
</dbReference>
<feature type="region of interest" description="Disordered" evidence="1">
    <location>
        <begin position="259"/>
        <end position="284"/>
    </location>
</feature>
<dbReference type="SUPFAM" id="SSF54495">
    <property type="entry name" value="UBC-like"/>
    <property type="match status" value="1"/>
</dbReference>
<organism evidence="3 4">
    <name type="scientific">Ostreobium quekettii</name>
    <dbReference type="NCBI Taxonomy" id="121088"/>
    <lineage>
        <taxon>Eukaryota</taxon>
        <taxon>Viridiplantae</taxon>
        <taxon>Chlorophyta</taxon>
        <taxon>core chlorophytes</taxon>
        <taxon>Ulvophyceae</taxon>
        <taxon>TCBD clade</taxon>
        <taxon>Bryopsidales</taxon>
        <taxon>Ostreobineae</taxon>
        <taxon>Ostreobiaceae</taxon>
        <taxon>Ostreobium</taxon>
    </lineage>
</organism>
<dbReference type="CDD" id="cd23802">
    <property type="entry name" value="UBCc_UBE2Q"/>
    <property type="match status" value="1"/>
</dbReference>
<proteinExistence type="predicted"/>
<keyword evidence="4" id="KW-1185">Reference proteome</keyword>
<gene>
    <name evidence="3" type="ORF">OSTQU699_LOCUS3310</name>
</gene>
<feature type="region of interest" description="Disordered" evidence="1">
    <location>
        <begin position="213"/>
        <end position="235"/>
    </location>
</feature>
<evidence type="ECO:0000313" key="4">
    <source>
        <dbReference type="Proteomes" id="UP000708148"/>
    </source>
</evidence>
<dbReference type="EMBL" id="CAJHUC010000734">
    <property type="protein sequence ID" value="CAD7697949.1"/>
    <property type="molecule type" value="Genomic_DNA"/>
</dbReference>
<comment type="caution">
    <text evidence="3">The sequence shown here is derived from an EMBL/GenBank/DDBJ whole genome shotgun (WGS) entry which is preliminary data.</text>
</comment>
<dbReference type="OrthoDB" id="109543at2759"/>
<protein>
    <recommendedName>
        <fullName evidence="2">UBC core domain-containing protein</fullName>
    </recommendedName>
</protein>
<dbReference type="InterPro" id="IPR016135">
    <property type="entry name" value="UBQ-conjugating_enzyme/RWD"/>
</dbReference>
<feature type="domain" description="UBC core" evidence="2">
    <location>
        <begin position="19"/>
        <end position="199"/>
    </location>
</feature>
<name>A0A8S1ISQ5_9CHLO</name>
<reference evidence="3" key="1">
    <citation type="submission" date="2020-12" db="EMBL/GenBank/DDBJ databases">
        <authorList>
            <person name="Iha C."/>
        </authorList>
    </citation>
    <scope>NUCLEOTIDE SEQUENCE</scope>
</reference>
<dbReference type="Proteomes" id="UP000708148">
    <property type="component" value="Unassembled WGS sequence"/>
</dbReference>